<accession>D8PT03</accession>
<proteinExistence type="inferred from homology"/>
<feature type="region of interest" description="Disordered" evidence="5">
    <location>
        <begin position="185"/>
        <end position="217"/>
    </location>
</feature>
<dbReference type="InParanoid" id="D8PT03"/>
<dbReference type="EMBL" id="GL377303">
    <property type="protein sequence ID" value="EFJ00427.1"/>
    <property type="molecule type" value="Genomic_DNA"/>
</dbReference>
<evidence type="ECO:0000256" key="2">
    <source>
        <dbReference type="ARBA" id="ARBA00023128"/>
    </source>
</evidence>
<dbReference type="PANTHER" id="PTHR32035">
    <property type="entry name" value="AURORA KINASE A-INTERACTING PROTEIN"/>
    <property type="match status" value="1"/>
</dbReference>
<dbReference type="GO" id="GO:0005739">
    <property type="term" value="C:mitochondrion"/>
    <property type="evidence" value="ECO:0007669"/>
    <property type="project" value="UniProtKB-SubCell"/>
</dbReference>
<dbReference type="InterPro" id="IPR013177">
    <property type="entry name" value="Ribosomal_mS38_C"/>
</dbReference>
<feature type="region of interest" description="Disordered" evidence="5">
    <location>
        <begin position="51"/>
        <end position="83"/>
    </location>
</feature>
<dbReference type="STRING" id="578458.D8PT03"/>
<evidence type="ECO:0000256" key="4">
    <source>
        <dbReference type="ARBA" id="ARBA00035682"/>
    </source>
</evidence>
<evidence type="ECO:0000256" key="5">
    <source>
        <dbReference type="SAM" id="MobiDB-lite"/>
    </source>
</evidence>
<dbReference type="Proteomes" id="UP000007431">
    <property type="component" value="Unassembled WGS sequence"/>
</dbReference>
<dbReference type="eggNOG" id="ENOG502SE4R">
    <property type="taxonomic scope" value="Eukaryota"/>
</dbReference>
<evidence type="ECO:0000313" key="7">
    <source>
        <dbReference type="EMBL" id="EFJ00427.1"/>
    </source>
</evidence>
<protein>
    <recommendedName>
        <fullName evidence="4">Small ribosomal subunit protein mS38</fullName>
    </recommendedName>
</protein>
<feature type="compositionally biased region" description="Basic residues" evidence="5">
    <location>
        <begin position="190"/>
        <end position="217"/>
    </location>
</feature>
<comment type="subcellular location">
    <subcellularLocation>
        <location evidence="1">Mitochondrion</location>
    </subcellularLocation>
</comment>
<sequence length="217" mass="24043">MTSYVRLLQQLPASRRPYSSFFSGKPGGGRYFNSHKPATTTKTVVARAANQTPADPAAVAASEAAAKAPEAPTPHPDAPTHPLIGRKDFVLQSFFALHRPLLHLDDPAAVFRPAQQAEPQQQQQQEVGPSGRPMRGEDPIADAEADADTARQLTRALTMHTLGAQAHWQAVMERLGLPVEANEVAMDSTKRKRKKKMKKHKLKKRRRLTRMARHNQK</sequence>
<feature type="region of interest" description="Disordered" evidence="5">
    <location>
        <begin position="113"/>
        <end position="139"/>
    </location>
</feature>
<organism evidence="8">
    <name type="scientific">Schizophyllum commune (strain H4-8 / FGSC 9210)</name>
    <name type="common">Split gill fungus</name>
    <dbReference type="NCBI Taxonomy" id="578458"/>
    <lineage>
        <taxon>Eukaryota</taxon>
        <taxon>Fungi</taxon>
        <taxon>Dikarya</taxon>
        <taxon>Basidiomycota</taxon>
        <taxon>Agaricomycotina</taxon>
        <taxon>Agaricomycetes</taxon>
        <taxon>Agaricomycetidae</taxon>
        <taxon>Agaricales</taxon>
        <taxon>Schizophyllaceae</taxon>
        <taxon>Schizophyllum</taxon>
    </lineage>
</organism>
<dbReference type="SMART" id="SM01155">
    <property type="entry name" value="DUF1713"/>
    <property type="match status" value="1"/>
</dbReference>
<name>D8PT03_SCHCM</name>
<dbReference type="KEGG" id="scm:SCHCO_02605247"/>
<gene>
    <name evidence="7" type="ORF">SCHCODRAFT_105926</name>
</gene>
<dbReference type="OMA" id="AMVVNRI"/>
<feature type="compositionally biased region" description="Low complexity" evidence="5">
    <location>
        <begin position="113"/>
        <end position="126"/>
    </location>
</feature>
<dbReference type="AlphaFoldDB" id="D8PT03"/>
<comment type="similarity">
    <text evidence="3">Belongs to the mitochondrion-specific ribosomal protein mS38 family.</text>
</comment>
<dbReference type="GeneID" id="9597141"/>
<keyword evidence="2" id="KW-0496">Mitochondrion</keyword>
<feature type="non-terminal residue" evidence="7">
    <location>
        <position position="217"/>
    </location>
</feature>
<evidence type="ECO:0000256" key="1">
    <source>
        <dbReference type="ARBA" id="ARBA00004173"/>
    </source>
</evidence>
<dbReference type="Pfam" id="PF08213">
    <property type="entry name" value="COX24_C"/>
    <property type="match status" value="1"/>
</dbReference>
<feature type="compositionally biased region" description="Low complexity" evidence="5">
    <location>
        <begin position="51"/>
        <end position="70"/>
    </location>
</feature>
<dbReference type="OrthoDB" id="3268560at2759"/>
<dbReference type="VEuPathDB" id="FungiDB:SCHCODRAFT_02605247"/>
<evidence type="ECO:0000256" key="3">
    <source>
        <dbReference type="ARBA" id="ARBA00035647"/>
    </source>
</evidence>
<reference evidence="7 8" key="1">
    <citation type="journal article" date="2010" name="Nat. Biotechnol.">
        <title>Genome sequence of the model mushroom Schizophyllum commune.</title>
        <authorList>
            <person name="Ohm R.A."/>
            <person name="de Jong J.F."/>
            <person name="Lugones L.G."/>
            <person name="Aerts A."/>
            <person name="Kothe E."/>
            <person name="Stajich J.E."/>
            <person name="de Vries R.P."/>
            <person name="Record E."/>
            <person name="Levasseur A."/>
            <person name="Baker S.E."/>
            <person name="Bartholomew K.A."/>
            <person name="Coutinho P.M."/>
            <person name="Erdmann S."/>
            <person name="Fowler T.J."/>
            <person name="Gathman A.C."/>
            <person name="Lombard V."/>
            <person name="Henrissat B."/>
            <person name="Knabe N."/>
            <person name="Kuees U."/>
            <person name="Lilly W.W."/>
            <person name="Lindquist E."/>
            <person name="Lucas S."/>
            <person name="Magnuson J.K."/>
            <person name="Piumi F."/>
            <person name="Raudaskoski M."/>
            <person name="Salamov A."/>
            <person name="Schmutz J."/>
            <person name="Schwarze F.W.M.R."/>
            <person name="vanKuyk P.A."/>
            <person name="Horton J.S."/>
            <person name="Grigoriev I.V."/>
            <person name="Woesten H.A.B."/>
        </authorList>
    </citation>
    <scope>NUCLEOTIDE SEQUENCE [LARGE SCALE GENOMIC DNA]</scope>
    <source>
        <strain evidence="8">H4-8 / FGSC 9210</strain>
    </source>
</reference>
<keyword evidence="8" id="KW-1185">Reference proteome</keyword>
<feature type="domain" description="Ribosomal protein mS38 C-terminal" evidence="6">
    <location>
        <begin position="185"/>
        <end position="217"/>
    </location>
</feature>
<evidence type="ECO:0000259" key="6">
    <source>
        <dbReference type="SMART" id="SM01155"/>
    </source>
</evidence>
<dbReference type="PANTHER" id="PTHR32035:SF3">
    <property type="entry name" value="SMALL RIBOSOMAL SUBUNIT PROTEIN MS38"/>
    <property type="match status" value="1"/>
</dbReference>
<dbReference type="RefSeq" id="XP_003035329.1">
    <property type="nucleotide sequence ID" value="XM_003035283.1"/>
</dbReference>
<dbReference type="HOGENOM" id="CLU_069668_0_0_1"/>
<evidence type="ECO:0000313" key="8">
    <source>
        <dbReference type="Proteomes" id="UP000007431"/>
    </source>
</evidence>